<evidence type="ECO:0000259" key="1">
    <source>
        <dbReference type="Pfam" id="PF07883"/>
    </source>
</evidence>
<dbReference type="InterPro" id="IPR014710">
    <property type="entry name" value="RmlC-like_jellyroll"/>
</dbReference>
<comment type="caution">
    <text evidence="2">The sequence shown here is derived from an EMBL/GenBank/DDBJ whole genome shotgun (WGS) entry which is preliminary data.</text>
</comment>
<keyword evidence="3" id="KW-1185">Reference proteome</keyword>
<gene>
    <name evidence="2" type="ORF">GON03_10335</name>
</gene>
<protein>
    <submittedName>
        <fullName evidence="2">Cupin domain-containing protein</fullName>
    </submittedName>
</protein>
<dbReference type="AlphaFoldDB" id="A0A6L6XRE7"/>
<dbReference type="Proteomes" id="UP000473525">
    <property type="component" value="Unassembled WGS sequence"/>
</dbReference>
<feature type="domain" description="Cupin type-2" evidence="1">
    <location>
        <begin position="39"/>
        <end position="106"/>
    </location>
</feature>
<dbReference type="InterPro" id="IPR013096">
    <property type="entry name" value="Cupin_2"/>
</dbReference>
<dbReference type="RefSeq" id="WP_157342308.1">
    <property type="nucleotide sequence ID" value="NZ_WSEK01000004.1"/>
</dbReference>
<dbReference type="Gene3D" id="2.60.120.10">
    <property type="entry name" value="Jelly Rolls"/>
    <property type="match status" value="1"/>
</dbReference>
<dbReference type="PANTHER" id="PTHR36440:SF1">
    <property type="entry name" value="PUTATIVE (AFU_ORTHOLOGUE AFUA_8G07350)-RELATED"/>
    <property type="match status" value="1"/>
</dbReference>
<name>A0A6L6XRE7_9ACTN</name>
<organism evidence="2 3">
    <name type="scientific">Nocardioides agri</name>
    <dbReference type="NCBI Taxonomy" id="2682843"/>
    <lineage>
        <taxon>Bacteria</taxon>
        <taxon>Bacillati</taxon>
        <taxon>Actinomycetota</taxon>
        <taxon>Actinomycetes</taxon>
        <taxon>Propionibacteriales</taxon>
        <taxon>Nocardioidaceae</taxon>
        <taxon>Nocardioides</taxon>
    </lineage>
</organism>
<reference evidence="2 3" key="1">
    <citation type="submission" date="2019-12" db="EMBL/GenBank/DDBJ databases">
        <authorList>
            <person name="Huq M.A."/>
        </authorList>
    </citation>
    <scope>NUCLEOTIDE SEQUENCE [LARGE SCALE GENOMIC DNA]</scope>
    <source>
        <strain evidence="2 3">MAH-18</strain>
    </source>
</reference>
<sequence length="162" mass="17801">MDEQLVVREPGAGRATWAMQSLFEHLLEPGQSARLGVALVTQPPGVATPTHRHTQEAEAFYVLEGRLSYRAGEDTFDLYDGCFIHLPQGVPHAFRIRGDRPARLLALTTPAGLLHLYDEVGIPATEHRLPGPDGLAPEVEIPRWMEVGPRYGLEVVGPPIPE</sequence>
<dbReference type="Pfam" id="PF07883">
    <property type="entry name" value="Cupin_2"/>
    <property type="match status" value="1"/>
</dbReference>
<accession>A0A6L6XRE7</accession>
<dbReference type="EMBL" id="WSEK01000004">
    <property type="protein sequence ID" value="MVQ49578.1"/>
    <property type="molecule type" value="Genomic_DNA"/>
</dbReference>
<proteinExistence type="predicted"/>
<dbReference type="InterPro" id="IPR011051">
    <property type="entry name" value="RmlC_Cupin_sf"/>
</dbReference>
<dbReference type="SUPFAM" id="SSF51182">
    <property type="entry name" value="RmlC-like cupins"/>
    <property type="match status" value="1"/>
</dbReference>
<evidence type="ECO:0000313" key="2">
    <source>
        <dbReference type="EMBL" id="MVQ49578.1"/>
    </source>
</evidence>
<dbReference type="InterPro" id="IPR053146">
    <property type="entry name" value="QDO-like"/>
</dbReference>
<dbReference type="PANTHER" id="PTHR36440">
    <property type="entry name" value="PUTATIVE (AFU_ORTHOLOGUE AFUA_8G07350)-RELATED"/>
    <property type="match status" value="1"/>
</dbReference>
<evidence type="ECO:0000313" key="3">
    <source>
        <dbReference type="Proteomes" id="UP000473525"/>
    </source>
</evidence>